<dbReference type="EMBL" id="NZBU01000009">
    <property type="protein sequence ID" value="MAG22250.1"/>
    <property type="molecule type" value="Genomic_DNA"/>
</dbReference>
<reference evidence="2" key="1">
    <citation type="submission" date="2017-09" db="EMBL/GenBank/DDBJ databases">
        <title>The Reconstruction of 2,631 Draft Metagenome-Assembled Genomes from the Global Oceans.</title>
        <authorList>
            <person name="Tully B.J."/>
            <person name="Graham E.D."/>
            <person name="Heidelberg J.F."/>
        </authorList>
    </citation>
    <scope>NUCLEOTIDE SEQUENCE [LARGE SCALE GENOMIC DNA]</scope>
</reference>
<comment type="caution">
    <text evidence="1">The sequence shown here is derived from an EMBL/GenBank/DDBJ whole genome shotgun (WGS) entry which is preliminary data.</text>
</comment>
<organism evidence="1 2">
    <name type="scientific">Candidatus Iainarchaeum sp</name>
    <dbReference type="NCBI Taxonomy" id="3101447"/>
    <lineage>
        <taxon>Archaea</taxon>
        <taxon>Candidatus Iainarchaeota</taxon>
        <taxon>Candidatus Iainarchaeia</taxon>
        <taxon>Candidatus Iainarchaeales</taxon>
        <taxon>Candidatus Iainarchaeaceae</taxon>
        <taxon>Candidatus Iainarchaeum</taxon>
    </lineage>
</organism>
<gene>
    <name evidence="1" type="ORF">CL943_03015</name>
</gene>
<protein>
    <submittedName>
        <fullName evidence="1">Uncharacterized protein</fullName>
    </submittedName>
</protein>
<evidence type="ECO:0000313" key="2">
    <source>
        <dbReference type="Proteomes" id="UP000226592"/>
    </source>
</evidence>
<accession>A0A2D6M1E8</accession>
<name>A0A2D6M1E8_9ARCH</name>
<dbReference type="AlphaFoldDB" id="A0A2D6M1E8"/>
<proteinExistence type="predicted"/>
<dbReference type="Proteomes" id="UP000226592">
    <property type="component" value="Unassembled WGS sequence"/>
</dbReference>
<sequence length="98" mass="11320">MSSWKKTERKRKKMKMSIGIIPDNGKRLLNENNNITATSSTAPITKLLCNSIGIEKIFPILSERMLYPTKKSRQIYLSICKKTKKKEKKEGIFTRDLS</sequence>
<evidence type="ECO:0000313" key="1">
    <source>
        <dbReference type="EMBL" id="MAG22250.1"/>
    </source>
</evidence>